<dbReference type="Gene3D" id="3.40.50.1580">
    <property type="entry name" value="Nucleoside phosphorylase domain"/>
    <property type="match status" value="1"/>
</dbReference>
<keyword evidence="2 3" id="KW-0808">Transferase</keyword>
<reference evidence="5 6" key="1">
    <citation type="submission" date="2018-07" db="EMBL/GenBank/DDBJ databases">
        <title>Genomic Encyclopedia of Type Strains, Phase IV (KMG-IV): sequencing the most valuable type-strain genomes for metagenomic binning, comparative biology and taxonomic classification.</title>
        <authorList>
            <person name="Goeker M."/>
        </authorList>
    </citation>
    <scope>NUCLEOTIDE SEQUENCE [LARGE SCALE GENOMIC DNA]</scope>
    <source>
        <strain evidence="5 6">DSM 7466</strain>
    </source>
</reference>
<comment type="caution">
    <text evidence="5">The sequence shown here is derived from an EMBL/GenBank/DDBJ whole genome shotgun (WGS) entry which is preliminary data.</text>
</comment>
<evidence type="ECO:0000256" key="2">
    <source>
        <dbReference type="ARBA" id="ARBA00022679"/>
    </source>
</evidence>
<accession>A0A371NBE0</accession>
<evidence type="ECO:0000256" key="1">
    <source>
        <dbReference type="ARBA" id="ARBA00022676"/>
    </source>
</evidence>
<dbReference type="InterPro" id="IPR000845">
    <property type="entry name" value="Nucleoside_phosphorylase_d"/>
</dbReference>
<evidence type="ECO:0000313" key="6">
    <source>
        <dbReference type="Proteomes" id="UP000256864"/>
    </source>
</evidence>
<dbReference type="Proteomes" id="UP000256864">
    <property type="component" value="Unassembled WGS sequence"/>
</dbReference>
<comment type="miscellaneous">
    <text evidence="3">Although this enzyme belongs to the family of MTA phosphorylases based on sequence homology, it has been shown that conserved amino acid substitutions in the substrate binding pocket convert the substrate specificity of this enzyme from 6-aminopurines to 6-oxopurines.</text>
</comment>
<protein>
    <recommendedName>
        <fullName evidence="3">Probable S-methyl-5'-thioinosine phosphorylase</fullName>
        <ecNumber evidence="3">2.4.2.44</ecNumber>
    </recommendedName>
    <alternativeName>
        <fullName evidence="3">5'-methylthioinosine phosphorylase</fullName>
        <shortName evidence="3">MTI phosphorylase</shortName>
        <shortName evidence="3">MTIP</shortName>
    </alternativeName>
</protein>
<dbReference type="PANTHER" id="PTHR42679:SF2">
    <property type="entry name" value="S-METHYL-5'-THIOADENOSINE PHOSPHORYLASE"/>
    <property type="match status" value="1"/>
</dbReference>
<dbReference type="NCBIfam" id="NF006599">
    <property type="entry name" value="PRK09136.1"/>
    <property type="match status" value="1"/>
</dbReference>
<feature type="binding site" evidence="3">
    <location>
        <begin position="199"/>
        <end position="201"/>
    </location>
    <ligand>
        <name>substrate</name>
    </ligand>
</feature>
<organism evidence="5 6">
    <name type="scientific">Methanothermobacter defluvii</name>
    <dbReference type="NCBI Taxonomy" id="49339"/>
    <lineage>
        <taxon>Archaea</taxon>
        <taxon>Methanobacteriati</taxon>
        <taxon>Methanobacteriota</taxon>
        <taxon>Methanomada group</taxon>
        <taxon>Methanobacteria</taxon>
        <taxon>Methanobacteriales</taxon>
        <taxon>Methanobacteriaceae</taxon>
        <taxon>Methanothermobacter</taxon>
    </lineage>
</organism>
<feature type="site" description="Important for substrate specificity" evidence="3">
    <location>
        <position position="211"/>
    </location>
</feature>
<comment type="caution">
    <text evidence="3">Lacks conserved residue(s) required for the propagation of feature annotation.</text>
</comment>
<evidence type="ECO:0000256" key="3">
    <source>
        <dbReference type="HAMAP-Rule" id="MF_01963"/>
    </source>
</evidence>
<comment type="similarity">
    <text evidence="3">Belongs to the PNP/MTAP phosphorylase family. MTAP subfamily.</text>
</comment>
<dbReference type="InterPro" id="IPR035994">
    <property type="entry name" value="Nucleoside_phosphorylase_sf"/>
</dbReference>
<comment type="pathway">
    <text evidence="3">Purine metabolism; purine nucleoside salvage.</text>
</comment>
<dbReference type="GO" id="GO:0019509">
    <property type="term" value="P:L-methionine salvage from methylthioadenosine"/>
    <property type="evidence" value="ECO:0007669"/>
    <property type="project" value="TreeGrafter"/>
</dbReference>
<evidence type="ECO:0000313" key="5">
    <source>
        <dbReference type="EMBL" id="REE26349.1"/>
    </source>
</evidence>
<dbReference type="RefSeq" id="WP_115892631.1">
    <property type="nucleotide sequence ID" value="NZ_QREL01000002.1"/>
</dbReference>
<keyword evidence="1 3" id="KW-0328">Glycosyltransferase</keyword>
<dbReference type="GeneID" id="77403992"/>
<dbReference type="NCBIfam" id="TIGR01694">
    <property type="entry name" value="MTAP"/>
    <property type="match status" value="1"/>
</dbReference>
<dbReference type="CDD" id="cd09010">
    <property type="entry name" value="MTAP_SsMTAPII_like_MTIP"/>
    <property type="match status" value="1"/>
</dbReference>
<dbReference type="InterPro" id="IPR010044">
    <property type="entry name" value="MTAP"/>
</dbReference>
<comment type="catalytic activity">
    <reaction evidence="3">
        <text>S-methyl-5'-thioinosine + phosphate = 5-(methylsulfanyl)-alpha-D-ribose 1-phosphate + hypoxanthine</text>
        <dbReference type="Rhea" id="RHEA:30643"/>
        <dbReference type="ChEBI" id="CHEBI:17368"/>
        <dbReference type="ChEBI" id="CHEBI:43474"/>
        <dbReference type="ChEBI" id="CHEBI:48595"/>
        <dbReference type="ChEBI" id="CHEBI:58533"/>
        <dbReference type="EC" id="2.4.2.44"/>
    </reaction>
</comment>
<keyword evidence="3" id="KW-0660">Purine salvage</keyword>
<comment type="subunit">
    <text evidence="3">Homotrimer.</text>
</comment>
<dbReference type="EC" id="2.4.2.44" evidence="3"/>
<feature type="binding site" evidence="3">
    <location>
        <begin position="50"/>
        <end position="51"/>
    </location>
    <ligand>
        <name>phosphate</name>
        <dbReference type="ChEBI" id="CHEBI:43474"/>
    </ligand>
</feature>
<dbReference type="GO" id="GO:0017061">
    <property type="term" value="F:S-methyl-5-thioadenosine phosphorylase activity"/>
    <property type="evidence" value="ECO:0007669"/>
    <property type="project" value="InterPro"/>
</dbReference>
<dbReference type="HAMAP" id="MF_01963">
    <property type="entry name" value="MTAP"/>
    <property type="match status" value="1"/>
</dbReference>
<feature type="binding site" evidence="3">
    <location>
        <position position="176"/>
    </location>
    <ligand>
        <name>phosphate</name>
        <dbReference type="ChEBI" id="CHEBI:43474"/>
    </ligand>
</feature>
<dbReference type="AlphaFoldDB" id="A0A371NBE0"/>
<dbReference type="SUPFAM" id="SSF53167">
    <property type="entry name" value="Purine and uridine phosphorylases"/>
    <property type="match status" value="1"/>
</dbReference>
<feature type="site" description="Important for substrate specificity" evidence="3">
    <location>
        <position position="157"/>
    </location>
</feature>
<keyword evidence="6" id="KW-1185">Reference proteome</keyword>
<feature type="domain" description="Nucleoside phosphorylase" evidence="4">
    <location>
        <begin position="2"/>
        <end position="234"/>
    </location>
</feature>
<name>A0A371NBE0_9EURY</name>
<sequence length="280" mass="31172">MIGIIGGTGIYEMAEYGRLERRESLITPYGKTPEISVFKLHGRRVAFIPRHSPGHDKPPHMVNYRANIWALKELGVRQIIATNAVGSLKRSIGPGDFVVPHDFLDFTRSRPSTFYDEKTVHVDMTEPYCRNIRSALSGSSGVVDGGVYVCTEGPRFETPAEIRMFQTLGGTVVGMTGLPEAVLARELEMCYASICLVSNYAASISPSKLTIDEVFEIMDEKKNDLIDIIDAAIRDLKTEQSCPCQHALRGADVNNHEEELYEGFNDICKPEKEEQHHDGP</sequence>
<comment type="function">
    <text evidence="3">Catalyzes the reversible phosphorylation of S-methyl-5'-thioinosine (MTI) to hypoxanthine and 5-methylthioribose-1-phosphate. Involved in the breakdown of S-methyl-5'-thioadenosine (MTA), a major by-product of polyamine biosynthesis. Catabolism of (MTA) occurs via deamination to MTI and phosphorolysis to hypoxanthine.</text>
</comment>
<dbReference type="Pfam" id="PF01048">
    <property type="entry name" value="PNP_UDP_1"/>
    <property type="match status" value="1"/>
</dbReference>
<dbReference type="PANTHER" id="PTHR42679">
    <property type="entry name" value="S-METHYL-5'-THIOADENOSINE PHOSPHORYLASE"/>
    <property type="match status" value="1"/>
</dbReference>
<proteinExistence type="inferred from homology"/>
<dbReference type="GO" id="GO:0006166">
    <property type="term" value="P:purine ribonucleoside salvage"/>
    <property type="evidence" value="ECO:0007669"/>
    <property type="project" value="UniProtKB-UniRule"/>
</dbReference>
<gene>
    <name evidence="5" type="ORF">C7452_1311</name>
</gene>
<dbReference type="EMBL" id="QREL01000002">
    <property type="protein sequence ID" value="REE26349.1"/>
    <property type="molecule type" value="Genomic_DNA"/>
</dbReference>
<feature type="binding site" evidence="3">
    <location>
        <position position="175"/>
    </location>
    <ligand>
        <name>substrate</name>
    </ligand>
</feature>
<evidence type="ECO:0000259" key="4">
    <source>
        <dbReference type="Pfam" id="PF01048"/>
    </source>
</evidence>
<dbReference type="UniPathway" id="UPA00606"/>
<dbReference type="GO" id="GO:0005829">
    <property type="term" value="C:cytosol"/>
    <property type="evidence" value="ECO:0007669"/>
    <property type="project" value="TreeGrafter"/>
</dbReference>
<feature type="binding site" evidence="3">
    <location>
        <position position="8"/>
    </location>
    <ligand>
        <name>phosphate</name>
        <dbReference type="ChEBI" id="CHEBI:43474"/>
    </ligand>
</feature>